<dbReference type="PANTHER" id="PTHR31851">
    <property type="entry name" value="FE(2+)/MN(2+) TRANSPORTER PCL1"/>
    <property type="match status" value="1"/>
</dbReference>
<comment type="function">
    <text evidence="9">Vacuolar Fe(2+) uptake transporter.</text>
</comment>
<keyword evidence="4 9" id="KW-0926">Vacuole</keyword>
<feature type="compositionally biased region" description="Polar residues" evidence="10">
    <location>
        <begin position="1"/>
        <end position="13"/>
    </location>
</feature>
<gene>
    <name evidence="11" type="ORF">KY290_026086</name>
</gene>
<evidence type="ECO:0000256" key="10">
    <source>
        <dbReference type="SAM" id="MobiDB-lite"/>
    </source>
</evidence>
<keyword evidence="3" id="KW-0408">Iron</keyword>
<evidence type="ECO:0000256" key="5">
    <source>
        <dbReference type="ARBA" id="ARBA00022692"/>
    </source>
</evidence>
<protein>
    <recommendedName>
        <fullName evidence="9">Vacuolar iron transporter</fullName>
    </recommendedName>
</protein>
<organism evidence="11 12">
    <name type="scientific">Solanum tuberosum</name>
    <name type="common">Potato</name>
    <dbReference type="NCBI Taxonomy" id="4113"/>
    <lineage>
        <taxon>Eukaryota</taxon>
        <taxon>Viridiplantae</taxon>
        <taxon>Streptophyta</taxon>
        <taxon>Embryophyta</taxon>
        <taxon>Tracheophyta</taxon>
        <taxon>Spermatophyta</taxon>
        <taxon>Magnoliopsida</taxon>
        <taxon>eudicotyledons</taxon>
        <taxon>Gunneridae</taxon>
        <taxon>Pentapetalae</taxon>
        <taxon>asterids</taxon>
        <taxon>lamiids</taxon>
        <taxon>Solanales</taxon>
        <taxon>Solanaceae</taxon>
        <taxon>Solanoideae</taxon>
        <taxon>Solaneae</taxon>
        <taxon>Solanum</taxon>
    </lineage>
</organism>
<evidence type="ECO:0000256" key="3">
    <source>
        <dbReference type="ARBA" id="ARBA00022496"/>
    </source>
</evidence>
<keyword evidence="3" id="KW-0410">Iron transport</keyword>
<evidence type="ECO:0000256" key="1">
    <source>
        <dbReference type="ARBA" id="ARBA00004128"/>
    </source>
</evidence>
<keyword evidence="9" id="KW-0406">Ion transport</keyword>
<comment type="catalytic activity">
    <reaction evidence="8">
        <text>Fe(2+)(in) = Fe(2+)(out)</text>
        <dbReference type="Rhea" id="RHEA:28486"/>
        <dbReference type="ChEBI" id="CHEBI:29033"/>
    </reaction>
    <physiologicalReaction direction="left-to-right" evidence="8">
        <dbReference type="Rhea" id="RHEA:28487"/>
    </physiologicalReaction>
</comment>
<comment type="caution">
    <text evidence="11">The sequence shown here is derived from an EMBL/GenBank/DDBJ whole genome shotgun (WGS) entry which is preliminary data.</text>
</comment>
<evidence type="ECO:0000313" key="12">
    <source>
        <dbReference type="Proteomes" id="UP000826656"/>
    </source>
</evidence>
<keyword evidence="7" id="KW-0472">Membrane</keyword>
<evidence type="ECO:0000313" key="11">
    <source>
        <dbReference type="EMBL" id="KAH0755816.1"/>
    </source>
</evidence>
<dbReference type="InterPro" id="IPR008217">
    <property type="entry name" value="Ccc1_fam"/>
</dbReference>
<dbReference type="EMBL" id="JAIVGD010000018">
    <property type="protein sequence ID" value="KAH0755816.1"/>
    <property type="molecule type" value="Genomic_DNA"/>
</dbReference>
<keyword evidence="12" id="KW-1185">Reference proteome</keyword>
<keyword evidence="5" id="KW-0812">Transmembrane</keyword>
<keyword evidence="9" id="KW-0813">Transport</keyword>
<evidence type="ECO:0000256" key="8">
    <source>
        <dbReference type="ARBA" id="ARBA00044464"/>
    </source>
</evidence>
<comment type="similarity">
    <text evidence="2 9">Belongs to the CCC1 family.</text>
</comment>
<evidence type="ECO:0000256" key="4">
    <source>
        <dbReference type="ARBA" id="ARBA00022554"/>
    </source>
</evidence>
<dbReference type="Pfam" id="PF01988">
    <property type="entry name" value="VIT1"/>
    <property type="match status" value="1"/>
</dbReference>
<evidence type="ECO:0000256" key="9">
    <source>
        <dbReference type="RuleBase" id="RU369115"/>
    </source>
</evidence>
<reference evidence="11 12" key="1">
    <citation type="journal article" date="2021" name="bioRxiv">
        <title>Chromosome-scale and haplotype-resolved genome assembly of a tetraploid potato cultivar.</title>
        <authorList>
            <person name="Sun H."/>
            <person name="Jiao W.-B."/>
            <person name="Krause K."/>
            <person name="Campoy J.A."/>
            <person name="Goel M."/>
            <person name="Folz-Donahue K."/>
            <person name="Kukat C."/>
            <person name="Huettel B."/>
            <person name="Schneeberger K."/>
        </authorList>
    </citation>
    <scope>NUCLEOTIDE SEQUENCE [LARGE SCALE GENOMIC DNA]</scope>
    <source>
        <strain evidence="11">SolTubOtavaFocal</strain>
        <tissue evidence="11">Leaves</tissue>
    </source>
</reference>
<comment type="subcellular location">
    <subcellularLocation>
        <location evidence="1 9">Vacuole membrane</location>
        <topology evidence="1 9">Multi-pass membrane protein</topology>
    </subcellularLocation>
</comment>
<sequence length="72" mass="8041">MTDQNRVQITIPKNHNAHKQAPEQDFDYPQRTQWVRAVVIGANDGLVSIASLVMGVRAVQKDGLQIGEKMKV</sequence>
<proteinExistence type="inferred from homology"/>
<evidence type="ECO:0000256" key="2">
    <source>
        <dbReference type="ARBA" id="ARBA00007049"/>
    </source>
</evidence>
<accession>A0ABQ7UVD8</accession>
<evidence type="ECO:0000256" key="7">
    <source>
        <dbReference type="ARBA" id="ARBA00023136"/>
    </source>
</evidence>
<evidence type="ECO:0000256" key="6">
    <source>
        <dbReference type="ARBA" id="ARBA00022989"/>
    </source>
</evidence>
<name>A0ABQ7UVD8_SOLTU</name>
<keyword evidence="6" id="KW-1133">Transmembrane helix</keyword>
<dbReference type="Proteomes" id="UP000826656">
    <property type="component" value="Unassembled WGS sequence"/>
</dbReference>
<feature type="region of interest" description="Disordered" evidence="10">
    <location>
        <begin position="1"/>
        <end position="27"/>
    </location>
</feature>